<feature type="transmembrane region" description="Helical" evidence="7">
    <location>
        <begin position="375"/>
        <end position="395"/>
    </location>
</feature>
<evidence type="ECO:0000259" key="8">
    <source>
        <dbReference type="PROSITE" id="PS50850"/>
    </source>
</evidence>
<evidence type="ECO:0000313" key="10">
    <source>
        <dbReference type="Proteomes" id="UP000190274"/>
    </source>
</evidence>
<dbReference type="AlphaFoldDB" id="A0A1G4IXK2"/>
<feature type="transmembrane region" description="Helical" evidence="7">
    <location>
        <begin position="346"/>
        <end position="368"/>
    </location>
</feature>
<evidence type="ECO:0000256" key="2">
    <source>
        <dbReference type="ARBA" id="ARBA00022448"/>
    </source>
</evidence>
<feature type="transmembrane region" description="Helical" evidence="7">
    <location>
        <begin position="145"/>
        <end position="165"/>
    </location>
</feature>
<feature type="transmembrane region" description="Helical" evidence="7">
    <location>
        <begin position="210"/>
        <end position="229"/>
    </location>
</feature>
<reference evidence="10" key="1">
    <citation type="submission" date="2016-03" db="EMBL/GenBank/DDBJ databases">
        <authorList>
            <person name="Devillers H."/>
        </authorList>
    </citation>
    <scope>NUCLEOTIDE SEQUENCE [LARGE SCALE GENOMIC DNA]</scope>
</reference>
<keyword evidence="4 7" id="KW-1133">Transmembrane helix</keyword>
<keyword evidence="3 7" id="KW-0812">Transmembrane</keyword>
<dbReference type="OrthoDB" id="4454541at2759"/>
<keyword evidence="10" id="KW-1185">Reference proteome</keyword>
<organism evidence="9 10">
    <name type="scientific">Lachancea dasiensis</name>
    <dbReference type="NCBI Taxonomy" id="1072105"/>
    <lineage>
        <taxon>Eukaryota</taxon>
        <taxon>Fungi</taxon>
        <taxon>Dikarya</taxon>
        <taxon>Ascomycota</taxon>
        <taxon>Saccharomycotina</taxon>
        <taxon>Saccharomycetes</taxon>
        <taxon>Saccharomycetales</taxon>
        <taxon>Saccharomycetaceae</taxon>
        <taxon>Lachancea</taxon>
    </lineage>
</organism>
<dbReference type="EMBL" id="LT598459">
    <property type="protein sequence ID" value="SCU81858.1"/>
    <property type="molecule type" value="Genomic_DNA"/>
</dbReference>
<evidence type="ECO:0000256" key="3">
    <source>
        <dbReference type="ARBA" id="ARBA00022692"/>
    </source>
</evidence>
<evidence type="ECO:0000256" key="1">
    <source>
        <dbReference type="ARBA" id="ARBA00004141"/>
    </source>
</evidence>
<dbReference type="InterPro" id="IPR020846">
    <property type="entry name" value="MFS_dom"/>
</dbReference>
<proteinExistence type="inferred from homology"/>
<feature type="transmembrane region" description="Helical" evidence="7">
    <location>
        <begin position="241"/>
        <end position="261"/>
    </location>
</feature>
<comment type="similarity">
    <text evidence="6">Belongs to the major facilitator superfamily. Allantoate permease family.</text>
</comment>
<dbReference type="PANTHER" id="PTHR43791">
    <property type="entry name" value="PERMEASE-RELATED"/>
    <property type="match status" value="1"/>
</dbReference>
<sequence length="531" mass="59070">MASQDTRDMKEDIKEPYGIQTGEILETRGSLSSTSDRKSGGLGIEAEHAVGAELFREAMEGHVDVDDKEYAPIRRKIDRWLLPILCVTYMLQFLDKLSLNYANAYSLSEDLNFKGNDYSNVAAIFNVGYLIGSIPGNWLLQKLPVAKFTGCTLIAWAILLISHIGATNYRTMMALRFLLGLMEATISPSNMMMCSMFYNKQEQPFRMCTFLSMNGVATMVGALLAYGLGHSTSTSLKPWKLIFLVIGLINLVWAFVFLYLAPDSPSNARFLTHDEKLKVVQRVSKNQMGLKDTKLKPKQAVEALCDLNCWILALIGLGCGIINGGTSNFISSLIKGFGFSGLNATLLQLPTGAVELLCVFSAGILALYTKKNIRVILLFILCIPTLAGLVGIHLIPLEHKWALVGCCWLLYIIGGPVIMCWILLNVTVAGSSKISTSKIMWFLMYTAGNIIGSKIFYAKEAPRYLTGMKGLISSYACMMLLCIVYYGMMLYRNRSRDKKYGPLTPESEQQGIIDGFKDLTDFQNKNFRYSY</sequence>
<dbReference type="FunFam" id="1.20.1250.20:FF:000064">
    <property type="entry name" value="MFS allantoate transporter"/>
    <property type="match status" value="1"/>
</dbReference>
<dbReference type="PANTHER" id="PTHR43791:SF97">
    <property type="entry name" value="ALLANTOATE TRANSPORTER, PUTATIVE (AFU_ORTHOLOGUE AFUA_1G14700)-RELATED"/>
    <property type="match status" value="1"/>
</dbReference>
<protein>
    <submittedName>
        <fullName evidence="9">LADA_0C01486g1_1</fullName>
    </submittedName>
</protein>
<dbReference type="Gene3D" id="1.20.1250.20">
    <property type="entry name" value="MFS general substrate transporter like domains"/>
    <property type="match status" value="1"/>
</dbReference>
<feature type="domain" description="Major facilitator superfamily (MFS) profile" evidence="8">
    <location>
        <begin position="81"/>
        <end position="531"/>
    </location>
</feature>
<evidence type="ECO:0000256" key="7">
    <source>
        <dbReference type="SAM" id="Phobius"/>
    </source>
</evidence>
<dbReference type="PROSITE" id="PS50850">
    <property type="entry name" value="MFS"/>
    <property type="match status" value="1"/>
</dbReference>
<keyword evidence="5 7" id="KW-0472">Membrane</keyword>
<feature type="transmembrane region" description="Helical" evidence="7">
    <location>
        <begin position="401"/>
        <end position="427"/>
    </location>
</feature>
<dbReference type="Pfam" id="PF07690">
    <property type="entry name" value="MFS_1"/>
    <property type="match status" value="1"/>
</dbReference>
<dbReference type="Proteomes" id="UP000190274">
    <property type="component" value="Chromosome C"/>
</dbReference>
<name>A0A1G4IXK2_9SACH</name>
<evidence type="ECO:0000256" key="4">
    <source>
        <dbReference type="ARBA" id="ARBA00022989"/>
    </source>
</evidence>
<gene>
    <name evidence="9" type="ORF">LADA_0C01486G</name>
</gene>
<evidence type="ECO:0000256" key="5">
    <source>
        <dbReference type="ARBA" id="ARBA00023136"/>
    </source>
</evidence>
<dbReference type="GO" id="GO:0016020">
    <property type="term" value="C:membrane"/>
    <property type="evidence" value="ECO:0007669"/>
    <property type="project" value="UniProtKB-SubCell"/>
</dbReference>
<dbReference type="InterPro" id="IPR036259">
    <property type="entry name" value="MFS_trans_sf"/>
</dbReference>
<feature type="transmembrane region" description="Helical" evidence="7">
    <location>
        <begin position="304"/>
        <end position="326"/>
    </location>
</feature>
<feature type="transmembrane region" description="Helical" evidence="7">
    <location>
        <begin position="470"/>
        <end position="491"/>
    </location>
</feature>
<keyword evidence="2" id="KW-0813">Transport</keyword>
<dbReference type="GO" id="GO:0022857">
    <property type="term" value="F:transmembrane transporter activity"/>
    <property type="evidence" value="ECO:0007669"/>
    <property type="project" value="InterPro"/>
</dbReference>
<accession>A0A1G4IXK2</accession>
<comment type="subcellular location">
    <subcellularLocation>
        <location evidence="1">Membrane</location>
        <topology evidence="1">Multi-pass membrane protein</topology>
    </subcellularLocation>
</comment>
<feature type="transmembrane region" description="Helical" evidence="7">
    <location>
        <begin position="439"/>
        <end position="458"/>
    </location>
</feature>
<dbReference type="InterPro" id="IPR011701">
    <property type="entry name" value="MFS"/>
</dbReference>
<evidence type="ECO:0000313" key="9">
    <source>
        <dbReference type="EMBL" id="SCU81858.1"/>
    </source>
</evidence>
<feature type="transmembrane region" description="Helical" evidence="7">
    <location>
        <begin position="121"/>
        <end position="140"/>
    </location>
</feature>
<dbReference type="SUPFAM" id="SSF103473">
    <property type="entry name" value="MFS general substrate transporter"/>
    <property type="match status" value="1"/>
</dbReference>
<evidence type="ECO:0000256" key="6">
    <source>
        <dbReference type="ARBA" id="ARBA00037968"/>
    </source>
</evidence>